<name>A0A9J6B2U6_SOLCO</name>
<gene>
    <name evidence="1" type="ORF">H5410_002742</name>
</gene>
<dbReference type="EMBL" id="JACXVP010000001">
    <property type="protein sequence ID" value="KAG5631025.1"/>
    <property type="molecule type" value="Genomic_DNA"/>
</dbReference>
<proteinExistence type="predicted"/>
<organism evidence="1 2">
    <name type="scientific">Solanum commersonii</name>
    <name type="common">Commerson's wild potato</name>
    <name type="synonym">Commerson's nightshade</name>
    <dbReference type="NCBI Taxonomy" id="4109"/>
    <lineage>
        <taxon>Eukaryota</taxon>
        <taxon>Viridiplantae</taxon>
        <taxon>Streptophyta</taxon>
        <taxon>Embryophyta</taxon>
        <taxon>Tracheophyta</taxon>
        <taxon>Spermatophyta</taxon>
        <taxon>Magnoliopsida</taxon>
        <taxon>eudicotyledons</taxon>
        <taxon>Gunneridae</taxon>
        <taxon>Pentapetalae</taxon>
        <taxon>asterids</taxon>
        <taxon>lamiids</taxon>
        <taxon>Solanales</taxon>
        <taxon>Solanaceae</taxon>
        <taxon>Solanoideae</taxon>
        <taxon>Solaneae</taxon>
        <taxon>Solanum</taxon>
    </lineage>
</organism>
<sequence>MSSRNLAEKFLENAPCHPMIQNTTMLKASFVVAARRQSFHSIISEVLVKMDSYTGPMCRVDRAFGLGRPRAGRVRAEPTGRVDRALRWGRPCLWVVGISAWRPEV</sequence>
<protein>
    <submittedName>
        <fullName evidence="1">Uncharacterized protein</fullName>
    </submittedName>
</protein>
<dbReference type="Proteomes" id="UP000824120">
    <property type="component" value="Chromosome 1"/>
</dbReference>
<accession>A0A9J6B2U6</accession>
<keyword evidence="2" id="KW-1185">Reference proteome</keyword>
<comment type="caution">
    <text evidence="1">The sequence shown here is derived from an EMBL/GenBank/DDBJ whole genome shotgun (WGS) entry which is preliminary data.</text>
</comment>
<evidence type="ECO:0000313" key="1">
    <source>
        <dbReference type="EMBL" id="KAG5631025.1"/>
    </source>
</evidence>
<evidence type="ECO:0000313" key="2">
    <source>
        <dbReference type="Proteomes" id="UP000824120"/>
    </source>
</evidence>
<dbReference type="AlphaFoldDB" id="A0A9J6B2U6"/>
<reference evidence="1 2" key="1">
    <citation type="submission" date="2020-09" db="EMBL/GenBank/DDBJ databases">
        <title>De no assembly of potato wild relative species, Solanum commersonii.</title>
        <authorList>
            <person name="Cho K."/>
        </authorList>
    </citation>
    <scope>NUCLEOTIDE SEQUENCE [LARGE SCALE GENOMIC DNA]</scope>
    <source>
        <strain evidence="1">LZ3.2</strain>
        <tissue evidence="1">Leaf</tissue>
    </source>
</reference>